<sequence>MLALQLERILRRIERARLAYNAHQIISLVAVSKYQNADSIRALYECGQRAFGENKVQDLRLKAQILDDVPLEWHFIGKLQENKINALLALKPSLIHSVDSLKTAQAIQKRLQTLLGEAKVRALLQINAADEKSKSGVSVESAKEVYDEILQTCPNLIMEGVMCIGANSPNRTEVEQSFQKTSDIFHSLQDKGAKILSMGMSGDFEIAIAYGANLVRIGSKLFEGH</sequence>
<dbReference type="Pfam" id="PF01168">
    <property type="entry name" value="Ala_racemase_N"/>
    <property type="match status" value="1"/>
</dbReference>
<protein>
    <recommendedName>
        <fullName evidence="2">Pyridoxal phosphate homeostasis protein</fullName>
        <shortName evidence="2">PLP homeostasis protein</shortName>
    </recommendedName>
</protein>
<comment type="similarity">
    <text evidence="2 4">Belongs to the pyridoxal phosphate-binding protein YggS/PROSC family.</text>
</comment>
<dbReference type="RefSeq" id="WP_034586194.1">
    <property type="nucleotide sequence ID" value="NZ_JRPE02000001.1"/>
</dbReference>
<comment type="cofactor">
    <cofactor evidence="3">
        <name>pyridoxal 5'-phosphate</name>
        <dbReference type="ChEBI" id="CHEBI:597326"/>
    </cofactor>
</comment>
<gene>
    <name evidence="6" type="ORF">LS74_000845</name>
</gene>
<feature type="domain" description="Alanine racemase N-terminal" evidence="5">
    <location>
        <begin position="26"/>
        <end position="222"/>
    </location>
</feature>
<evidence type="ECO:0000256" key="3">
    <source>
        <dbReference type="PIRSR" id="PIRSR004848-1"/>
    </source>
</evidence>
<dbReference type="PANTHER" id="PTHR10146:SF14">
    <property type="entry name" value="PYRIDOXAL PHOSPHATE HOMEOSTASIS PROTEIN"/>
    <property type="match status" value="1"/>
</dbReference>
<dbReference type="GO" id="GO:0030170">
    <property type="term" value="F:pyridoxal phosphate binding"/>
    <property type="evidence" value="ECO:0007669"/>
    <property type="project" value="UniProtKB-UniRule"/>
</dbReference>
<dbReference type="Gene3D" id="3.20.20.10">
    <property type="entry name" value="Alanine racemase"/>
    <property type="match status" value="1"/>
</dbReference>
<comment type="function">
    <text evidence="2">Pyridoxal 5'-phosphate (PLP)-binding protein, which is involved in PLP homeostasis.</text>
</comment>
<accession>A0A4U8T387</accession>
<reference evidence="6 7" key="1">
    <citation type="journal article" date="2014" name="Genome Announc.">
        <title>Draft genome sequences of eight enterohepatic helicobacter species isolated from both laboratory and wild rodents.</title>
        <authorList>
            <person name="Sheh A."/>
            <person name="Shen Z."/>
            <person name="Fox J.G."/>
        </authorList>
    </citation>
    <scope>NUCLEOTIDE SEQUENCE [LARGE SCALE GENOMIC DNA]</scope>
    <source>
        <strain evidence="6 7">MIT 96-1001</strain>
    </source>
</reference>
<dbReference type="InterPro" id="IPR029066">
    <property type="entry name" value="PLP-binding_barrel"/>
</dbReference>
<keyword evidence="1 2" id="KW-0663">Pyridoxal phosphate</keyword>
<dbReference type="EMBL" id="JRPE02000001">
    <property type="protein sequence ID" value="TLD93926.1"/>
    <property type="molecule type" value="Genomic_DNA"/>
</dbReference>
<dbReference type="PROSITE" id="PS01211">
    <property type="entry name" value="UPF0001"/>
    <property type="match status" value="1"/>
</dbReference>
<dbReference type="FunFam" id="3.20.20.10:FF:000018">
    <property type="entry name" value="Pyridoxal phosphate homeostasis protein"/>
    <property type="match status" value="1"/>
</dbReference>
<evidence type="ECO:0000256" key="4">
    <source>
        <dbReference type="RuleBase" id="RU004514"/>
    </source>
</evidence>
<dbReference type="PIRSF" id="PIRSF004848">
    <property type="entry name" value="YBL036c_PLPDEIII"/>
    <property type="match status" value="1"/>
</dbReference>
<dbReference type="InterPro" id="IPR011078">
    <property type="entry name" value="PyrdxlP_homeostasis"/>
</dbReference>
<evidence type="ECO:0000313" key="7">
    <source>
        <dbReference type="Proteomes" id="UP000029921"/>
    </source>
</evidence>
<evidence type="ECO:0000256" key="1">
    <source>
        <dbReference type="ARBA" id="ARBA00022898"/>
    </source>
</evidence>
<dbReference type="Proteomes" id="UP000029921">
    <property type="component" value="Unassembled WGS sequence"/>
</dbReference>
<dbReference type="AlphaFoldDB" id="A0A4U8T387"/>
<proteinExistence type="inferred from homology"/>
<dbReference type="HAMAP" id="MF_02087">
    <property type="entry name" value="PLP_homeostasis"/>
    <property type="match status" value="1"/>
</dbReference>
<organism evidence="6 7">
    <name type="scientific">Helicobacter magdeburgensis</name>
    <dbReference type="NCBI Taxonomy" id="471858"/>
    <lineage>
        <taxon>Bacteria</taxon>
        <taxon>Pseudomonadati</taxon>
        <taxon>Campylobacterota</taxon>
        <taxon>Epsilonproteobacteria</taxon>
        <taxon>Campylobacterales</taxon>
        <taxon>Helicobacteraceae</taxon>
        <taxon>Helicobacter</taxon>
    </lineage>
</organism>
<evidence type="ECO:0000259" key="5">
    <source>
        <dbReference type="Pfam" id="PF01168"/>
    </source>
</evidence>
<comment type="caution">
    <text evidence="6">The sequence shown here is derived from an EMBL/GenBank/DDBJ whole genome shotgun (WGS) entry which is preliminary data.</text>
</comment>
<evidence type="ECO:0000256" key="2">
    <source>
        <dbReference type="HAMAP-Rule" id="MF_02087"/>
    </source>
</evidence>
<dbReference type="NCBIfam" id="TIGR00044">
    <property type="entry name" value="YggS family pyridoxal phosphate-dependent enzyme"/>
    <property type="match status" value="1"/>
</dbReference>
<feature type="modified residue" description="N6-(pyridoxal phosphate)lysine" evidence="2 3">
    <location>
        <position position="33"/>
    </location>
</feature>
<dbReference type="PANTHER" id="PTHR10146">
    <property type="entry name" value="PROLINE SYNTHETASE CO-TRANSCRIBED BACTERIAL HOMOLOG PROTEIN"/>
    <property type="match status" value="1"/>
</dbReference>
<evidence type="ECO:0000313" key="6">
    <source>
        <dbReference type="EMBL" id="TLD93926.1"/>
    </source>
</evidence>
<name>A0A4U8T387_9HELI</name>
<dbReference type="InterPro" id="IPR001608">
    <property type="entry name" value="Ala_racemase_N"/>
</dbReference>
<keyword evidence="7" id="KW-1185">Reference proteome</keyword>
<dbReference type="CDD" id="cd00635">
    <property type="entry name" value="PLPDE_III_YBL036c_like"/>
    <property type="match status" value="1"/>
</dbReference>
<dbReference type="SUPFAM" id="SSF51419">
    <property type="entry name" value="PLP-binding barrel"/>
    <property type="match status" value="1"/>
</dbReference>